<dbReference type="Gene3D" id="1.25.40.20">
    <property type="entry name" value="Ankyrin repeat-containing domain"/>
    <property type="match status" value="2"/>
</dbReference>
<dbReference type="GO" id="GO:0085020">
    <property type="term" value="P:protein K6-linked ubiquitination"/>
    <property type="evidence" value="ECO:0007669"/>
    <property type="project" value="TreeGrafter"/>
</dbReference>
<reference evidence="5 7" key="2">
    <citation type="submission" date="2018-06" db="EMBL/GenBank/DDBJ databases">
        <authorList>
            <consortium name="Pathogen Informatics"/>
            <person name="Doyle S."/>
        </authorList>
    </citation>
    <scope>NUCLEOTIDE SEQUENCE [LARGE SCALE GENOMIC DNA]</scope>
    <source>
        <strain evidence="5 7">NCTC12376</strain>
    </source>
</reference>
<evidence type="ECO:0000256" key="1">
    <source>
        <dbReference type="ARBA" id="ARBA00022737"/>
    </source>
</evidence>
<dbReference type="Proteomes" id="UP000054639">
    <property type="component" value="Unassembled WGS sequence"/>
</dbReference>
<dbReference type="EMBL" id="UGOW01000001">
    <property type="protein sequence ID" value="STY18981.1"/>
    <property type="molecule type" value="Genomic_DNA"/>
</dbReference>
<evidence type="ECO:0000313" key="7">
    <source>
        <dbReference type="Proteomes" id="UP000254230"/>
    </source>
</evidence>
<evidence type="ECO:0000313" key="4">
    <source>
        <dbReference type="EMBL" id="KTD46250.1"/>
    </source>
</evidence>
<reference evidence="4 6" key="1">
    <citation type="submission" date="2015-11" db="EMBL/GenBank/DDBJ databases">
        <title>Genomic analysis of 38 Legionella species identifies large and diverse effector repertoires.</title>
        <authorList>
            <person name="Burstein D."/>
            <person name="Amaro F."/>
            <person name="Zusman T."/>
            <person name="Lifshitz Z."/>
            <person name="Cohen O."/>
            <person name="Gilbert J.A."/>
            <person name="Pupko T."/>
            <person name="Shuman H.A."/>
            <person name="Segal G."/>
        </authorList>
    </citation>
    <scope>NUCLEOTIDE SEQUENCE [LARGE SCALE GENOMIC DNA]</scope>
    <source>
        <strain evidence="4 6">ATCC 49507</strain>
    </source>
</reference>
<evidence type="ECO:0000256" key="3">
    <source>
        <dbReference type="PROSITE-ProRule" id="PRU00023"/>
    </source>
</evidence>
<dbReference type="SMART" id="SM00248">
    <property type="entry name" value="ANK"/>
    <property type="match status" value="6"/>
</dbReference>
<feature type="repeat" description="ANK" evidence="3">
    <location>
        <begin position="600"/>
        <end position="632"/>
    </location>
</feature>
<dbReference type="EMBL" id="LNYR01000034">
    <property type="protein sequence ID" value="KTD46250.1"/>
    <property type="molecule type" value="Genomic_DNA"/>
</dbReference>
<name>A0A378KZE4_9GAMM</name>
<evidence type="ECO:0000313" key="6">
    <source>
        <dbReference type="Proteomes" id="UP000054639"/>
    </source>
</evidence>
<dbReference type="RefSeq" id="WP_058474504.1">
    <property type="nucleotide sequence ID" value="NZ_CAAAIL010000001.1"/>
</dbReference>
<dbReference type="Proteomes" id="UP000254230">
    <property type="component" value="Unassembled WGS sequence"/>
</dbReference>
<dbReference type="InterPro" id="IPR036770">
    <property type="entry name" value="Ankyrin_rpt-contain_sf"/>
</dbReference>
<keyword evidence="1" id="KW-0677">Repeat</keyword>
<feature type="repeat" description="ANK" evidence="3">
    <location>
        <begin position="666"/>
        <end position="698"/>
    </location>
</feature>
<dbReference type="OrthoDB" id="5649274at2"/>
<feature type="repeat" description="ANK" evidence="3">
    <location>
        <begin position="483"/>
        <end position="515"/>
    </location>
</feature>
<dbReference type="PROSITE" id="PS50297">
    <property type="entry name" value="ANK_REP_REGION"/>
    <property type="match status" value="6"/>
</dbReference>
<dbReference type="SUPFAM" id="SSF48403">
    <property type="entry name" value="Ankyrin repeat"/>
    <property type="match status" value="1"/>
</dbReference>
<dbReference type="STRING" id="45072.Lqua_2353"/>
<dbReference type="GO" id="GO:0004842">
    <property type="term" value="F:ubiquitin-protein transferase activity"/>
    <property type="evidence" value="ECO:0007669"/>
    <property type="project" value="TreeGrafter"/>
</dbReference>
<dbReference type="InterPro" id="IPR002110">
    <property type="entry name" value="Ankyrin_rpt"/>
</dbReference>
<keyword evidence="2 3" id="KW-0040">ANK repeat</keyword>
<protein>
    <submittedName>
        <fullName evidence="5">Ankyrin repeat protein</fullName>
    </submittedName>
</protein>
<dbReference type="PROSITE" id="PS50088">
    <property type="entry name" value="ANK_REPEAT"/>
    <property type="match status" value="6"/>
</dbReference>
<evidence type="ECO:0000313" key="5">
    <source>
        <dbReference type="EMBL" id="STY18981.1"/>
    </source>
</evidence>
<feature type="repeat" description="ANK" evidence="3">
    <location>
        <begin position="417"/>
        <end position="449"/>
    </location>
</feature>
<evidence type="ECO:0000256" key="2">
    <source>
        <dbReference type="ARBA" id="ARBA00023043"/>
    </source>
</evidence>
<keyword evidence="6" id="KW-1185">Reference proteome</keyword>
<feature type="repeat" description="ANK" evidence="3">
    <location>
        <begin position="633"/>
        <end position="665"/>
    </location>
</feature>
<dbReference type="Pfam" id="PF12796">
    <property type="entry name" value="Ank_2"/>
    <property type="match status" value="2"/>
</dbReference>
<organism evidence="5 7">
    <name type="scientific">Legionella quateirensis</name>
    <dbReference type="NCBI Taxonomy" id="45072"/>
    <lineage>
        <taxon>Bacteria</taxon>
        <taxon>Pseudomonadati</taxon>
        <taxon>Pseudomonadota</taxon>
        <taxon>Gammaproteobacteria</taxon>
        <taxon>Legionellales</taxon>
        <taxon>Legionellaceae</taxon>
        <taxon>Legionella</taxon>
    </lineage>
</organism>
<feature type="repeat" description="ANK" evidence="3">
    <location>
        <begin position="450"/>
        <end position="482"/>
    </location>
</feature>
<proteinExistence type="predicted"/>
<gene>
    <name evidence="4" type="ORF">Lqua_2353</name>
    <name evidence="5" type="ORF">NCTC12376_02807</name>
</gene>
<sequence length="913" mass="103680">MMAISAKQKELVLEEIGSCRYLVKETPVTNTIDSVIQCENLLALDELEACLNDHNLEEIPEYLVSVFAKRWERIRRSVLCYTQKPMNLVNRLFVDLANVLSPLPKTEDEIDDLPFGTGPYFLLMPTLKAHQDVFGQNIHQLQLHEFILSDNEELFIPLHKCLNNAFVSHDGQFIHVVSKDHVYPRLTPNELHRIKSHSLLINEYYEEIVTFNKFRFVSKDFGAQLTRLNKALRAGGASRAGEELNAGMIANEGIVQFSQYWETVPNKQKALLYSSFPRLEEILGRLMRPDDENYKQLKFCVELIAHDIDPIIAEYTRAQTILSQVQQNVIKKQKAFLSSAKNPDYPVIFNAELGTPRIIGHIFSLNEAQRNQIFKFEPQNNALLYALEHAPFALPEYFHLLDEDSKQQAINAEFGPKKSSALIIAAYHGAEEAVNLLLNTGAPVNAVNNEGLTALQAACYYGHVTVIKRLLASNAEVDAETFKNVRPIHFAVRSGHTEIMQLLFQHGANITSRTQSGKNILDVAKIVQPQLIEPILLRAITLPLQEQKEFLSKVSNGIHASILLYAAASYPYLLNDLLNILQEEQHAEVRKETLEAQNNRKETVLMLAASAGLDRAVNQLLDMGADLNARNRNNSCALHKAVLNSNLSTIKLLLKKGAGIDTKGYLGITSLQYTVVRRQIDVMNYLLNKGADIKSRKENGTNVFDHARIFQPDLIQRFLLTALMTLTFDEQKEFLSRVEGGIYENILLYTAVEQPDFLPEAFNLLDIRHEDFANANEEMLDFFDFDKHIQPFHDRLQELEKKALDDKHYRKAAKALQIFINRLTLAKMTFIFSSHNTSESKTQFIKQCKETIALARPSLKTHHVFHSDSFIQGMFGFFSTKYKMPHPLTSFEAEIEHLAARNLQEQAAGTPSQ</sequence>
<dbReference type="PANTHER" id="PTHR24171:SF8">
    <property type="entry name" value="BRCA1-ASSOCIATED RING DOMAIN PROTEIN 1"/>
    <property type="match status" value="1"/>
</dbReference>
<dbReference type="AlphaFoldDB" id="A0A378KZE4"/>
<dbReference type="PANTHER" id="PTHR24171">
    <property type="entry name" value="ANKYRIN REPEAT DOMAIN-CONTAINING PROTEIN 39-RELATED"/>
    <property type="match status" value="1"/>
</dbReference>
<accession>A0A378KZE4</accession>